<dbReference type="Gene3D" id="3.90.1300.10">
    <property type="entry name" value="Amidase signature (AS) domain"/>
    <property type="match status" value="1"/>
</dbReference>
<evidence type="ECO:0000313" key="4">
    <source>
        <dbReference type="Proteomes" id="UP001529369"/>
    </source>
</evidence>
<dbReference type="InterPro" id="IPR023631">
    <property type="entry name" value="Amidase_dom"/>
</dbReference>
<name>A0ABT8A9Y3_9PROT</name>
<protein>
    <submittedName>
        <fullName evidence="3">Amidase</fullName>
    </submittedName>
</protein>
<dbReference type="EMBL" id="JAUFPN010000167">
    <property type="protein sequence ID" value="MDN3566236.1"/>
    <property type="molecule type" value="Genomic_DNA"/>
</dbReference>
<reference evidence="4" key="1">
    <citation type="journal article" date="2019" name="Int. J. Syst. Evol. Microbiol.">
        <title>The Global Catalogue of Microorganisms (GCM) 10K type strain sequencing project: providing services to taxonomists for standard genome sequencing and annotation.</title>
        <authorList>
            <consortium name="The Broad Institute Genomics Platform"/>
            <consortium name="The Broad Institute Genome Sequencing Center for Infectious Disease"/>
            <person name="Wu L."/>
            <person name="Ma J."/>
        </authorList>
    </citation>
    <scope>NUCLEOTIDE SEQUENCE [LARGE SCALE GENOMIC DNA]</scope>
    <source>
        <strain evidence="4">CECT 7131</strain>
    </source>
</reference>
<dbReference type="PANTHER" id="PTHR11895:SF7">
    <property type="entry name" value="GLUTAMYL-TRNA(GLN) AMIDOTRANSFERASE SUBUNIT A, MITOCHONDRIAL"/>
    <property type="match status" value="1"/>
</dbReference>
<evidence type="ECO:0000313" key="3">
    <source>
        <dbReference type="EMBL" id="MDN3566236.1"/>
    </source>
</evidence>
<comment type="caution">
    <text evidence="3">The sequence shown here is derived from an EMBL/GenBank/DDBJ whole genome shotgun (WGS) entry which is preliminary data.</text>
</comment>
<organism evidence="3 4">
    <name type="scientific">Paeniroseomonas aquatica</name>
    <dbReference type="NCBI Taxonomy" id="373043"/>
    <lineage>
        <taxon>Bacteria</taxon>
        <taxon>Pseudomonadati</taxon>
        <taxon>Pseudomonadota</taxon>
        <taxon>Alphaproteobacteria</taxon>
        <taxon>Acetobacterales</taxon>
        <taxon>Acetobacteraceae</taxon>
        <taxon>Paeniroseomonas</taxon>
    </lineage>
</organism>
<dbReference type="Proteomes" id="UP001529369">
    <property type="component" value="Unassembled WGS sequence"/>
</dbReference>
<gene>
    <name evidence="3" type="ORF">QWZ14_17845</name>
</gene>
<dbReference type="RefSeq" id="WP_290318140.1">
    <property type="nucleotide sequence ID" value="NZ_JAUFPN010000167.1"/>
</dbReference>
<evidence type="ECO:0000256" key="1">
    <source>
        <dbReference type="ARBA" id="ARBA00009199"/>
    </source>
</evidence>
<dbReference type="Pfam" id="PF01425">
    <property type="entry name" value="Amidase"/>
    <property type="match status" value="1"/>
</dbReference>
<dbReference type="InterPro" id="IPR000120">
    <property type="entry name" value="Amidase"/>
</dbReference>
<dbReference type="InterPro" id="IPR036928">
    <property type="entry name" value="AS_sf"/>
</dbReference>
<dbReference type="PANTHER" id="PTHR11895">
    <property type="entry name" value="TRANSAMIDASE"/>
    <property type="match status" value="1"/>
</dbReference>
<evidence type="ECO:0000259" key="2">
    <source>
        <dbReference type="Pfam" id="PF01425"/>
    </source>
</evidence>
<keyword evidence="4" id="KW-1185">Reference proteome</keyword>
<proteinExistence type="inferred from homology"/>
<dbReference type="SUPFAM" id="SSF75304">
    <property type="entry name" value="Amidase signature (AS) enzymes"/>
    <property type="match status" value="1"/>
</dbReference>
<comment type="similarity">
    <text evidence="1">Belongs to the amidase family.</text>
</comment>
<sequence length="462" mass="47190">MSDPCLLPATTLAGLFARKALSPAEVLAAVLARIERLNPALNAIVTLDAAGAGAAARASESRWRAGVPLSPLDGVPFHVKDNIAVAGLPCVWGSPLFRDFVPERDELPVARLRAAGLVLLGKTNVPEFTLQGYTDNSVFGVTRNPWDPRLTPGGSSGGAVAALAAGLGPLALGTDGGGSIRRPASHAGVVGLKPSPGRVPRCDGLPAILLDLEQIGPLARTTGDLIALLSLLVAPDARDPSCRAMPPFLVPDALPRQRILYVPRFGAAPVNPEITASIAAVAVRLEGLGHAVEEGEPPFTVEELAAIFGPVGQAGLAWLLAEKGGEPTAPGLREMAAAGRGLSAAALFGAIDGIAAFRRRMAGFFGAWDLILTPAAAALPWPAKAVAPVTIARQAVGPRGHAVFTNFANIGGLPGIALPAAPAANGLPIGFQLVGASGADGLLCAMAREWEAAEPWAGRWPA</sequence>
<accession>A0ABT8A9Y3</accession>
<feature type="domain" description="Amidase" evidence="2">
    <location>
        <begin position="25"/>
        <end position="444"/>
    </location>
</feature>